<accession>A0ABS0XPH4</accession>
<reference evidence="2" key="1">
    <citation type="submission" date="2020-12" db="EMBL/GenBank/DDBJ databases">
        <title>Hymenobacter sp.</title>
        <authorList>
            <person name="Kim M.K."/>
        </authorList>
    </citation>
    <scope>NUCLEOTIDE SEQUENCE [LARGE SCALE GENOMIC DNA]</scope>
    <source>
        <strain evidence="2">BT553</strain>
    </source>
</reference>
<comment type="caution">
    <text evidence="1">The sequence shown here is derived from an EMBL/GenBank/DDBJ whole genome shotgun (WGS) entry which is preliminary data.</text>
</comment>
<keyword evidence="2" id="KW-1185">Reference proteome</keyword>
<protein>
    <recommendedName>
        <fullName evidence="3">HTH HARE-type domain-containing protein</fullName>
    </recommendedName>
</protein>
<evidence type="ECO:0008006" key="3">
    <source>
        <dbReference type="Google" id="ProtNLM"/>
    </source>
</evidence>
<name>A0ABS0XPH4_9SPHN</name>
<organism evidence="1 2">
    <name type="scientific">Sphingomonas mollis</name>
    <dbReference type="NCBI Taxonomy" id="2795726"/>
    <lineage>
        <taxon>Bacteria</taxon>
        <taxon>Pseudomonadati</taxon>
        <taxon>Pseudomonadota</taxon>
        <taxon>Alphaproteobacteria</taxon>
        <taxon>Sphingomonadales</taxon>
        <taxon>Sphingomonadaceae</taxon>
        <taxon>Sphingomonas</taxon>
    </lineage>
</organism>
<evidence type="ECO:0000313" key="2">
    <source>
        <dbReference type="Proteomes" id="UP000640426"/>
    </source>
</evidence>
<sequence length="158" mass="16884">MTESPPAAASRYATFDLVEVRREKTALDEQIARLTRRRDGLAGVLMMAGDPACDLAGGYVACLPPVASAGGKRPTHRAMLVEVLADAAEPMGVRELIDAVQNRFGEAIPRTSVSPLLRKLARRDEVEHVPDLAKWRIGAAGGEVVRFRGPKVAASDAA</sequence>
<gene>
    <name evidence="1" type="ORF">JAO74_09090</name>
</gene>
<proteinExistence type="predicted"/>
<dbReference type="Proteomes" id="UP000640426">
    <property type="component" value="Unassembled WGS sequence"/>
</dbReference>
<dbReference type="RefSeq" id="WP_199037193.1">
    <property type="nucleotide sequence ID" value="NZ_JAELXS010000004.1"/>
</dbReference>
<dbReference type="EMBL" id="JAELXS010000004">
    <property type="protein sequence ID" value="MBJ6121945.1"/>
    <property type="molecule type" value="Genomic_DNA"/>
</dbReference>
<evidence type="ECO:0000313" key="1">
    <source>
        <dbReference type="EMBL" id="MBJ6121945.1"/>
    </source>
</evidence>